<dbReference type="PROSITE" id="PS51464">
    <property type="entry name" value="SIS"/>
    <property type="match status" value="1"/>
</dbReference>
<dbReference type="InterPro" id="IPR046348">
    <property type="entry name" value="SIS_dom_sf"/>
</dbReference>
<dbReference type="InterPro" id="IPR009057">
    <property type="entry name" value="Homeodomain-like_sf"/>
</dbReference>
<proteinExistence type="predicted"/>
<comment type="caution">
    <text evidence="3">The sequence shown here is derived from an EMBL/GenBank/DDBJ whole genome shotgun (WGS) entry which is preliminary data.</text>
</comment>
<dbReference type="GO" id="GO:1901135">
    <property type="term" value="P:carbohydrate derivative metabolic process"/>
    <property type="evidence" value="ECO:0007669"/>
    <property type="project" value="InterPro"/>
</dbReference>
<evidence type="ECO:0000313" key="4">
    <source>
        <dbReference type="Proteomes" id="UP000195305"/>
    </source>
</evidence>
<gene>
    <name evidence="3" type="ORF">B5E75_00635</name>
</gene>
<dbReference type="InterPro" id="IPR000281">
    <property type="entry name" value="HTH_RpiR"/>
</dbReference>
<accession>A0A1Y4T3F3</accession>
<sequence>MNPFEKMELKKETFTKKEMIIYDLLHNDLEIILRSSATDLSKNYHVSQATITRFCQKLGYDGFNEFKFDVFRLEKKNTDSSLDNETYIDSYIHLFNIIQSSLDYQQLENLANDIIQAENVIISGFHKSSLPAKMLQYNLFKFNKKAIVLNNDEIHELPHIITSQDIFIFFTNRGNGLNTLKPLLKESKENIQYQLALITMNDKLSIKKYCDQYIWLPSSTNQNFQQYLENQIVFFLYIDLLTSQIAKKI</sequence>
<dbReference type="GO" id="GO:0003677">
    <property type="term" value="F:DNA binding"/>
    <property type="evidence" value="ECO:0007669"/>
    <property type="project" value="InterPro"/>
</dbReference>
<dbReference type="GO" id="GO:0003700">
    <property type="term" value="F:DNA-binding transcription factor activity"/>
    <property type="evidence" value="ECO:0007669"/>
    <property type="project" value="InterPro"/>
</dbReference>
<dbReference type="OrthoDB" id="9762536at2"/>
<dbReference type="Gene3D" id="3.40.50.10490">
    <property type="entry name" value="Glucose-6-phosphate isomerase like protein, domain 1"/>
    <property type="match status" value="1"/>
</dbReference>
<dbReference type="Gene3D" id="1.10.10.10">
    <property type="entry name" value="Winged helix-like DNA-binding domain superfamily/Winged helix DNA-binding domain"/>
    <property type="match status" value="1"/>
</dbReference>
<dbReference type="InterPro" id="IPR047640">
    <property type="entry name" value="RpiR-like"/>
</dbReference>
<organism evidence="3 4">
    <name type="scientific">Massilimicrobiota timonensis</name>
    <dbReference type="NCBI Taxonomy" id="1776392"/>
    <lineage>
        <taxon>Bacteria</taxon>
        <taxon>Bacillati</taxon>
        <taxon>Bacillota</taxon>
        <taxon>Erysipelotrichia</taxon>
        <taxon>Erysipelotrichales</taxon>
        <taxon>Erysipelotrichaceae</taxon>
        <taxon>Massilimicrobiota</taxon>
    </lineage>
</organism>
<reference evidence="3 4" key="1">
    <citation type="journal article" date="2018" name="BMC Genomics">
        <title>Whole genome sequencing and function prediction of 133 gut anaerobes isolated from chicken caecum in pure cultures.</title>
        <authorList>
            <person name="Medvecky M."/>
            <person name="Cejkova D."/>
            <person name="Polansky O."/>
            <person name="Karasova D."/>
            <person name="Kubasova T."/>
            <person name="Cizek A."/>
            <person name="Rychlik I."/>
        </authorList>
    </citation>
    <scope>NUCLEOTIDE SEQUENCE [LARGE SCALE GENOMIC DNA]</scope>
    <source>
        <strain evidence="3 4">An13</strain>
    </source>
</reference>
<feature type="domain" description="HTH rpiR-type" evidence="1">
    <location>
        <begin position="1"/>
        <end position="77"/>
    </location>
</feature>
<name>A0A1Y4T3F3_9FIRM</name>
<dbReference type="PANTHER" id="PTHR30514:SF1">
    <property type="entry name" value="HTH-TYPE TRANSCRIPTIONAL REGULATOR HEXR-RELATED"/>
    <property type="match status" value="1"/>
</dbReference>
<dbReference type="GO" id="GO:0097367">
    <property type="term" value="F:carbohydrate derivative binding"/>
    <property type="evidence" value="ECO:0007669"/>
    <property type="project" value="InterPro"/>
</dbReference>
<dbReference type="AlphaFoldDB" id="A0A1Y4T3F3"/>
<dbReference type="PROSITE" id="PS51071">
    <property type="entry name" value="HTH_RPIR"/>
    <property type="match status" value="1"/>
</dbReference>
<dbReference type="Pfam" id="PF01418">
    <property type="entry name" value="HTH_6"/>
    <property type="match status" value="1"/>
</dbReference>
<dbReference type="InterPro" id="IPR036388">
    <property type="entry name" value="WH-like_DNA-bd_sf"/>
</dbReference>
<feature type="domain" description="SIS" evidence="2">
    <location>
        <begin position="110"/>
        <end position="249"/>
    </location>
</feature>
<dbReference type="Proteomes" id="UP000195305">
    <property type="component" value="Unassembled WGS sequence"/>
</dbReference>
<evidence type="ECO:0000259" key="1">
    <source>
        <dbReference type="PROSITE" id="PS51071"/>
    </source>
</evidence>
<dbReference type="SUPFAM" id="SSF46689">
    <property type="entry name" value="Homeodomain-like"/>
    <property type="match status" value="1"/>
</dbReference>
<dbReference type="EMBL" id="NFLJ01000001">
    <property type="protein sequence ID" value="OUQ36675.1"/>
    <property type="molecule type" value="Genomic_DNA"/>
</dbReference>
<dbReference type="InterPro" id="IPR001347">
    <property type="entry name" value="SIS_dom"/>
</dbReference>
<evidence type="ECO:0000259" key="2">
    <source>
        <dbReference type="PROSITE" id="PS51464"/>
    </source>
</evidence>
<dbReference type="RefSeq" id="WP_087356889.1">
    <property type="nucleotide sequence ID" value="NZ_AP031415.1"/>
</dbReference>
<keyword evidence="4" id="KW-1185">Reference proteome</keyword>
<dbReference type="PANTHER" id="PTHR30514">
    <property type="entry name" value="GLUCOKINASE"/>
    <property type="match status" value="1"/>
</dbReference>
<protein>
    <recommendedName>
        <fullName evidence="5">MurR/RpiR family transcriptional regulator</fullName>
    </recommendedName>
</protein>
<evidence type="ECO:0008006" key="5">
    <source>
        <dbReference type="Google" id="ProtNLM"/>
    </source>
</evidence>
<dbReference type="SUPFAM" id="SSF53697">
    <property type="entry name" value="SIS domain"/>
    <property type="match status" value="1"/>
</dbReference>
<evidence type="ECO:0000313" key="3">
    <source>
        <dbReference type="EMBL" id="OUQ36675.1"/>
    </source>
</evidence>